<dbReference type="EMBL" id="QMCH01000001">
    <property type="protein sequence ID" value="RAZ43485.1"/>
    <property type="molecule type" value="Genomic_DNA"/>
</dbReference>
<protein>
    <submittedName>
        <fullName evidence="4">Organic solvent tolerance protein OstA</fullName>
    </submittedName>
</protein>
<evidence type="ECO:0000313" key="4">
    <source>
        <dbReference type="EMBL" id="AWW50418.1"/>
    </source>
</evidence>
<dbReference type="GO" id="GO:0030288">
    <property type="term" value="C:outer membrane-bounded periplasmic space"/>
    <property type="evidence" value="ECO:0007669"/>
    <property type="project" value="TreeGrafter"/>
</dbReference>
<dbReference type="AlphaFoldDB" id="A0A2Z4JU58"/>
<evidence type="ECO:0000313" key="7">
    <source>
        <dbReference type="EMBL" id="RAZ43485.1"/>
    </source>
</evidence>
<evidence type="ECO:0000313" key="6">
    <source>
        <dbReference type="EMBL" id="MBT8591340.1"/>
    </source>
</evidence>
<keyword evidence="1 2" id="KW-0732">Signal</keyword>
<evidence type="ECO:0000313" key="8">
    <source>
        <dbReference type="Proteomes" id="UP000248592"/>
    </source>
</evidence>
<dbReference type="GO" id="GO:0017089">
    <property type="term" value="F:glycolipid transfer activity"/>
    <property type="evidence" value="ECO:0007669"/>
    <property type="project" value="TreeGrafter"/>
</dbReference>
<dbReference type="EMBL" id="JAANGI010000001">
    <property type="protein sequence ID" value="MBT8591340.1"/>
    <property type="molecule type" value="Genomic_DNA"/>
</dbReference>
<feature type="signal peptide" evidence="2">
    <location>
        <begin position="1"/>
        <end position="26"/>
    </location>
</feature>
<keyword evidence="9" id="KW-1185">Reference proteome</keyword>
<dbReference type="PANTHER" id="PTHR36504:SF1">
    <property type="entry name" value="LIPOPOLYSACCHARIDE EXPORT SYSTEM PROTEIN LPTA"/>
    <property type="match status" value="1"/>
</dbReference>
<accession>A0A2Z4JU58</accession>
<reference evidence="4" key="3">
    <citation type="journal article" date="2019" name="Int. J. Syst. Evol. Microbiol.">
        <title>Polynucleobacter paneuropaeus sp. nov., characterized by six strains isolated from freshwater lakes located along a 3000 km north-south cross-section across Europe.</title>
        <authorList>
            <person name="Hoetzinger M."/>
            <person name="Schmidt J."/>
            <person name="Pitt A."/>
            <person name="Koll U."/>
            <person name="Lang E."/>
            <person name="Hahn M.W."/>
        </authorList>
    </citation>
    <scope>NUCLEOTIDE SEQUENCE</scope>
    <source>
        <strain evidence="4">MG-25-Pas1-D2</strain>
    </source>
</reference>
<name>A0A2Z4JU58_9BURK</name>
<dbReference type="Proteomes" id="UP000248592">
    <property type="component" value="Chromosome"/>
</dbReference>
<dbReference type="PANTHER" id="PTHR36504">
    <property type="entry name" value="LIPOPOLYSACCHARIDE EXPORT SYSTEM PROTEIN LPTA"/>
    <property type="match status" value="1"/>
</dbReference>
<dbReference type="GO" id="GO:0015920">
    <property type="term" value="P:lipopolysaccharide transport"/>
    <property type="evidence" value="ECO:0007669"/>
    <property type="project" value="TreeGrafter"/>
</dbReference>
<evidence type="ECO:0000256" key="2">
    <source>
        <dbReference type="SAM" id="SignalP"/>
    </source>
</evidence>
<dbReference type="GO" id="GO:0009279">
    <property type="term" value="C:cell outer membrane"/>
    <property type="evidence" value="ECO:0007669"/>
    <property type="project" value="TreeGrafter"/>
</dbReference>
<dbReference type="EMBL" id="CP030085">
    <property type="protein sequence ID" value="AWW50418.1"/>
    <property type="molecule type" value="Genomic_DNA"/>
</dbReference>
<feature type="domain" description="Organic solvent tolerance-like N-terminal" evidence="3">
    <location>
        <begin position="38"/>
        <end position="155"/>
    </location>
</feature>
<reference evidence="8" key="1">
    <citation type="submission" date="2018-06" db="EMBL/GenBank/DDBJ databases">
        <title>Description of a new Polynucleobacter species.</title>
        <authorList>
            <person name="Hahn M.W."/>
        </authorList>
    </citation>
    <scope>NUCLEOTIDE SEQUENCE [LARGE SCALE GENOMIC DNA]</scope>
    <source>
        <strain evidence="8">MG-25-Pas1-D2</strain>
    </source>
</reference>
<evidence type="ECO:0000313" key="5">
    <source>
        <dbReference type="EMBL" id="MBT8551482.1"/>
    </source>
</evidence>
<dbReference type="Proteomes" id="UP000783102">
    <property type="component" value="Unassembled WGS sequence"/>
</dbReference>
<dbReference type="Proteomes" id="UP000762271">
    <property type="component" value="Unassembled WGS sequence"/>
</dbReference>
<dbReference type="InterPro" id="IPR052037">
    <property type="entry name" value="LPS_export_LptA"/>
</dbReference>
<dbReference type="Proteomes" id="UP000251072">
    <property type="component" value="Unassembled WGS sequence"/>
</dbReference>
<dbReference type="RefSeq" id="WP_112208568.1">
    <property type="nucleotide sequence ID" value="NZ_CBCSBS010000002.1"/>
</dbReference>
<dbReference type="EMBL" id="JAANEY010000001">
    <property type="protein sequence ID" value="MBT8551482.1"/>
    <property type="molecule type" value="Genomic_DNA"/>
</dbReference>
<dbReference type="InterPro" id="IPR005653">
    <property type="entry name" value="OstA-like_N"/>
</dbReference>
<organism evidence="4 8">
    <name type="scientific">Polynucleobacter paneuropaeus</name>
    <dbReference type="NCBI Taxonomy" id="2527775"/>
    <lineage>
        <taxon>Bacteria</taxon>
        <taxon>Pseudomonadati</taxon>
        <taxon>Pseudomonadota</taxon>
        <taxon>Betaproteobacteria</taxon>
        <taxon>Burkholderiales</taxon>
        <taxon>Burkholderiaceae</taxon>
        <taxon>Polynucleobacter</taxon>
    </lineage>
</organism>
<reference evidence="5" key="4">
    <citation type="journal article" date="2021" name="Genome Biol. Evol.">
        <title>Continental-Scale Gene Flow Prevents Allopatric Divergence of Pelagic Freshwater Bacteria.</title>
        <authorList>
            <person name="Hoetzinger M."/>
            <person name="Pitt A."/>
            <person name="Huemer A."/>
            <person name="Hahn M.W."/>
        </authorList>
    </citation>
    <scope>NUCLEOTIDE SEQUENCE</scope>
    <source>
        <strain evidence="6">AP-YLGG-20-G6</strain>
        <strain evidence="5">SM1-W8</strain>
    </source>
</reference>
<feature type="chain" id="PRO_5044583717" evidence="2">
    <location>
        <begin position="27"/>
        <end position="187"/>
    </location>
</feature>
<evidence type="ECO:0000256" key="1">
    <source>
        <dbReference type="ARBA" id="ARBA00022729"/>
    </source>
</evidence>
<gene>
    <name evidence="7" type="ORF">DP176_00360</name>
    <name evidence="6" type="ORF">G6693_05295</name>
    <name evidence="5" type="ORF">G6731_05870</name>
    <name evidence="4" type="ORF">Pas1_08515</name>
</gene>
<dbReference type="Gene3D" id="2.60.450.10">
    <property type="entry name" value="Lipopolysaccharide (LPS) transport protein A like domain"/>
    <property type="match status" value="1"/>
</dbReference>
<sequence length="187" mass="21030">MHLLIPSSRFLSLISLMMVVMGAAYAEKADQKKPLILEADKVSVNDVQQAYELQGNILLIKGSILVTGEQGNIKVDPEGYEFVTMESDQDTTASFRQRREGPANEFIQANGKNVVYDAKTEVLTITGDASMKRLLNMQMLDQLNGWKIEYDDVKQYYRVFPPPDAKESDLPLARAMLSPRQKATLEK</sequence>
<dbReference type="Pfam" id="PF03968">
    <property type="entry name" value="LptD_N"/>
    <property type="match status" value="1"/>
</dbReference>
<proteinExistence type="predicted"/>
<evidence type="ECO:0000313" key="9">
    <source>
        <dbReference type="Proteomes" id="UP000251072"/>
    </source>
</evidence>
<reference evidence="7 9" key="2">
    <citation type="submission" date="2018-06" db="EMBL/GenBank/DDBJ databases">
        <title>Genome of strain Polynucleobacter sp. FUKU-NW-11.</title>
        <authorList>
            <person name="Hahn M.W."/>
        </authorList>
    </citation>
    <scope>NUCLEOTIDE SEQUENCE [LARGE SCALE GENOMIC DNA]</scope>
    <source>
        <strain evidence="7">FUKU-NW-11</strain>
        <strain evidence="9">FUKU-NW11</strain>
    </source>
</reference>
<dbReference type="OrthoDB" id="5294855at2"/>
<evidence type="ECO:0000259" key="3">
    <source>
        <dbReference type="Pfam" id="PF03968"/>
    </source>
</evidence>